<feature type="domain" description="Glycosyl transferase family 1" evidence="1">
    <location>
        <begin position="185"/>
        <end position="333"/>
    </location>
</feature>
<evidence type="ECO:0000313" key="2">
    <source>
        <dbReference type="EMBL" id="MDR9898007.1"/>
    </source>
</evidence>
<dbReference type="SUPFAM" id="SSF53756">
    <property type="entry name" value="UDP-Glycosyltransferase/glycogen phosphorylase"/>
    <property type="match status" value="1"/>
</dbReference>
<dbReference type="RefSeq" id="WP_208339964.1">
    <property type="nucleotide sequence ID" value="NZ_CAWQFN010000581.1"/>
</dbReference>
<dbReference type="Pfam" id="PF00534">
    <property type="entry name" value="Glycos_transf_1"/>
    <property type="match status" value="1"/>
</dbReference>
<dbReference type="GO" id="GO:0016757">
    <property type="term" value="F:glycosyltransferase activity"/>
    <property type="evidence" value="ECO:0007669"/>
    <property type="project" value="InterPro"/>
</dbReference>
<protein>
    <submittedName>
        <fullName evidence="2">Glycosyltransferase family 4 protein</fullName>
    </submittedName>
</protein>
<dbReference type="AlphaFoldDB" id="A0AAP5MBK1"/>
<sequence>MRILVLTPDAFGGRGGIAKFNRDFLQSLCSYSYVTEVVAIPRRVVDPLGSLPKKLTYVTSYLNGKLNYGIGILQTVNCNPKFNLIVCGHINLLPFAYLVGIWTRTPIFLVLHGIEAWQRSRNWLANNLVDKIDGIISVSELTKKRFLDWAKLKNIQEFILPNTVNFESFQPGVKNSELMMRYQLEDKTVLMTLGRLDSSERYKGFDEVLELLPILTQEIPNLAYMIVGEGGDRQRLETKAKSLGVERQVVFTGFIPEAEKADHYRLADAYVMPSKGEGFGIVFLEAMACGIPVVASKVDGSREAVRNGSLGILVNPDDQEDILGGIRVALKRPKGVVPEGLEYFDEKNFEQRCHQICDQILQRGV</sequence>
<proteinExistence type="predicted"/>
<evidence type="ECO:0000259" key="1">
    <source>
        <dbReference type="Pfam" id="PF00534"/>
    </source>
</evidence>
<accession>A0AAP5MBK1</accession>
<organism evidence="2 3">
    <name type="scientific">Aetokthonos hydrillicola Thurmond2011</name>
    <dbReference type="NCBI Taxonomy" id="2712845"/>
    <lineage>
        <taxon>Bacteria</taxon>
        <taxon>Bacillati</taxon>
        <taxon>Cyanobacteriota</taxon>
        <taxon>Cyanophyceae</taxon>
        <taxon>Nostocales</taxon>
        <taxon>Hapalosiphonaceae</taxon>
        <taxon>Aetokthonos</taxon>
    </lineage>
</organism>
<dbReference type="Gene3D" id="3.40.50.2000">
    <property type="entry name" value="Glycogen Phosphorylase B"/>
    <property type="match status" value="2"/>
</dbReference>
<dbReference type="EMBL" id="JAALHA020000015">
    <property type="protein sequence ID" value="MDR9898007.1"/>
    <property type="molecule type" value="Genomic_DNA"/>
</dbReference>
<dbReference type="InterPro" id="IPR001296">
    <property type="entry name" value="Glyco_trans_1"/>
</dbReference>
<reference evidence="3" key="1">
    <citation type="journal article" date="2021" name="Science">
        <title>Hunting the eagle killer: A cyanobacterial neurotoxin causes vacuolar myelinopathy.</title>
        <authorList>
            <person name="Breinlinger S."/>
            <person name="Phillips T.J."/>
            <person name="Haram B.N."/>
            <person name="Mares J."/>
            <person name="Martinez Yerena J.A."/>
            <person name="Hrouzek P."/>
            <person name="Sobotka R."/>
            <person name="Henderson W.M."/>
            <person name="Schmieder P."/>
            <person name="Williams S.M."/>
            <person name="Lauderdale J.D."/>
            <person name="Wilde H.D."/>
            <person name="Gerrin W."/>
            <person name="Kust A."/>
            <person name="Washington J.W."/>
            <person name="Wagner C."/>
            <person name="Geier B."/>
            <person name="Liebeke M."/>
            <person name="Enke H."/>
            <person name="Niedermeyer T.H.J."/>
            <person name="Wilde S.B."/>
        </authorList>
    </citation>
    <scope>NUCLEOTIDE SEQUENCE [LARGE SCALE GENOMIC DNA]</scope>
    <source>
        <strain evidence="3">Thurmond2011</strain>
    </source>
</reference>
<name>A0AAP5MBK1_9CYAN</name>
<dbReference type="Proteomes" id="UP000667802">
    <property type="component" value="Unassembled WGS sequence"/>
</dbReference>
<keyword evidence="3" id="KW-1185">Reference proteome</keyword>
<dbReference type="PANTHER" id="PTHR45947:SF3">
    <property type="entry name" value="SULFOQUINOVOSYL TRANSFERASE SQD2"/>
    <property type="match status" value="1"/>
</dbReference>
<dbReference type="CDD" id="cd03801">
    <property type="entry name" value="GT4_PimA-like"/>
    <property type="match status" value="1"/>
</dbReference>
<gene>
    <name evidence="2" type="ORF">G7B40_026095</name>
</gene>
<dbReference type="InterPro" id="IPR050194">
    <property type="entry name" value="Glycosyltransferase_grp1"/>
</dbReference>
<comment type="caution">
    <text evidence="2">The sequence shown here is derived from an EMBL/GenBank/DDBJ whole genome shotgun (WGS) entry which is preliminary data.</text>
</comment>
<evidence type="ECO:0000313" key="3">
    <source>
        <dbReference type="Proteomes" id="UP000667802"/>
    </source>
</evidence>
<dbReference type="PANTHER" id="PTHR45947">
    <property type="entry name" value="SULFOQUINOVOSYL TRANSFERASE SQD2"/>
    <property type="match status" value="1"/>
</dbReference>